<feature type="region of interest" description="Disordered" evidence="1">
    <location>
        <begin position="1"/>
        <end position="47"/>
    </location>
</feature>
<protein>
    <submittedName>
        <fullName evidence="2">Uncharacterized protein</fullName>
    </submittedName>
</protein>
<organism evidence="2 3">
    <name type="scientific">Aspergillus campestris (strain IBT 28561)</name>
    <dbReference type="NCBI Taxonomy" id="1392248"/>
    <lineage>
        <taxon>Eukaryota</taxon>
        <taxon>Fungi</taxon>
        <taxon>Dikarya</taxon>
        <taxon>Ascomycota</taxon>
        <taxon>Pezizomycotina</taxon>
        <taxon>Eurotiomycetes</taxon>
        <taxon>Eurotiomycetidae</taxon>
        <taxon>Eurotiales</taxon>
        <taxon>Aspergillaceae</taxon>
        <taxon>Aspergillus</taxon>
        <taxon>Aspergillus subgen. Circumdati</taxon>
    </lineage>
</organism>
<dbReference type="VEuPathDB" id="FungiDB:P168DRAFT_293971"/>
<dbReference type="OrthoDB" id="5387895at2759"/>
<reference evidence="2" key="1">
    <citation type="submission" date="2016-12" db="EMBL/GenBank/DDBJ databases">
        <title>The genomes of Aspergillus section Nigri reveals drivers in fungal speciation.</title>
        <authorList>
            <consortium name="DOE Joint Genome Institute"/>
            <person name="Vesth T.C."/>
            <person name="Nybo J."/>
            <person name="Theobald S."/>
            <person name="Brandl J."/>
            <person name="Frisvad J.C."/>
            <person name="Nielsen K.F."/>
            <person name="Lyhne E.K."/>
            <person name="Kogle M.E."/>
            <person name="Kuo A."/>
            <person name="Riley R."/>
            <person name="Clum A."/>
            <person name="Nolan M."/>
            <person name="Lipzen A."/>
            <person name="Salamov A."/>
            <person name="Henrissat B."/>
            <person name="Wiebenga A."/>
            <person name="De vries R.P."/>
            <person name="Grigoriev I.V."/>
            <person name="Mortensen U.H."/>
            <person name="Andersen M.R."/>
            <person name="Baker S.E."/>
        </authorList>
    </citation>
    <scope>NUCLEOTIDE SEQUENCE</scope>
    <source>
        <strain evidence="2">IBT 28561</strain>
    </source>
</reference>
<proteinExistence type="predicted"/>
<name>A0A2I1CPZ6_ASPC2</name>
<feature type="compositionally biased region" description="Acidic residues" evidence="1">
    <location>
        <begin position="24"/>
        <end position="34"/>
    </location>
</feature>
<evidence type="ECO:0000313" key="3">
    <source>
        <dbReference type="Proteomes" id="UP000234254"/>
    </source>
</evidence>
<evidence type="ECO:0000256" key="1">
    <source>
        <dbReference type="SAM" id="MobiDB-lite"/>
    </source>
</evidence>
<dbReference type="RefSeq" id="XP_024688286.1">
    <property type="nucleotide sequence ID" value="XM_024837928.1"/>
</dbReference>
<comment type="caution">
    <text evidence="2">The sequence shown here is derived from an EMBL/GenBank/DDBJ whole genome shotgun (WGS) entry which is preliminary data.</text>
</comment>
<dbReference type="Proteomes" id="UP000234254">
    <property type="component" value="Unassembled WGS sequence"/>
</dbReference>
<keyword evidence="3" id="KW-1185">Reference proteome</keyword>
<dbReference type="AlphaFoldDB" id="A0A2I1CPZ6"/>
<sequence>MRHARSTFPGEGPARPDSGQIESSSEESESEEEASPERSTIQGSSGINYSLDRLDNDAEARALVGLASEFDITTCSRWPTGYHFQLSEHRQVHVVRWLYLPAQLPYIRSESEGGMTRPQKVKDIITAFSATILPEDFRPDLTDDPAHRRTPEQCVVQGDFEATMFRLATHDDAVYSPIYFDKIQGQSRKLLADFDRYALTGHLPADDNNNTNPIDVRTVLHKIQLNVYRIQSNIIARAPHGTESASKALITLLEDICSRNKDALDGNRWGRTTFHGEDEDSRNLYHQLIGTAEETGRCFVLDALEHLPASALHQFRDRLMAVQRKAEVNRAPKAYILKLGGLVRRAEAVGLGQSKRTR</sequence>
<gene>
    <name evidence="2" type="ORF">P168DRAFT_293971</name>
</gene>
<dbReference type="GeneID" id="36545452"/>
<evidence type="ECO:0000313" key="2">
    <source>
        <dbReference type="EMBL" id="PKX99691.1"/>
    </source>
</evidence>
<accession>A0A2I1CPZ6</accession>
<dbReference type="EMBL" id="MSFM01000050">
    <property type="protein sequence ID" value="PKX99691.1"/>
    <property type="molecule type" value="Genomic_DNA"/>
</dbReference>